<organism evidence="2 3">
    <name type="scientific">Allorhodopirellula heiligendammensis</name>
    <dbReference type="NCBI Taxonomy" id="2714739"/>
    <lineage>
        <taxon>Bacteria</taxon>
        <taxon>Pseudomonadati</taxon>
        <taxon>Planctomycetota</taxon>
        <taxon>Planctomycetia</taxon>
        <taxon>Pirellulales</taxon>
        <taxon>Pirellulaceae</taxon>
        <taxon>Allorhodopirellula</taxon>
    </lineage>
</organism>
<name>A0A5C6C5I1_9BACT</name>
<evidence type="ECO:0000313" key="2">
    <source>
        <dbReference type="EMBL" id="TWU18736.1"/>
    </source>
</evidence>
<dbReference type="Pfam" id="PF06961">
    <property type="entry name" value="DUF1294"/>
    <property type="match status" value="1"/>
</dbReference>
<evidence type="ECO:0000256" key="1">
    <source>
        <dbReference type="SAM" id="Phobius"/>
    </source>
</evidence>
<keyword evidence="1" id="KW-0472">Membrane</keyword>
<feature type="transmembrane region" description="Helical" evidence="1">
    <location>
        <begin position="93"/>
        <end position="112"/>
    </location>
</feature>
<accession>A0A5C6C5I1</accession>
<keyword evidence="3" id="KW-1185">Reference proteome</keyword>
<protein>
    <recommendedName>
        <fullName evidence="4">DUF1294 domain-containing protein</fullName>
    </recommendedName>
</protein>
<dbReference type="InterPro" id="IPR010718">
    <property type="entry name" value="DUF1294"/>
</dbReference>
<keyword evidence="1" id="KW-1133">Transmembrane helix</keyword>
<gene>
    <name evidence="2" type="ORF">Poly21_09020</name>
</gene>
<evidence type="ECO:0008006" key="4">
    <source>
        <dbReference type="Google" id="ProtNLM"/>
    </source>
</evidence>
<dbReference type="EMBL" id="SJPU01000001">
    <property type="protein sequence ID" value="TWU18736.1"/>
    <property type="molecule type" value="Genomic_DNA"/>
</dbReference>
<dbReference type="Proteomes" id="UP000319908">
    <property type="component" value="Unassembled WGS sequence"/>
</dbReference>
<reference evidence="2 3" key="1">
    <citation type="journal article" date="2020" name="Antonie Van Leeuwenhoek">
        <title>Rhodopirellula heiligendammensis sp. nov., Rhodopirellula pilleata sp. nov., and Rhodopirellula solitaria sp. nov. isolated from natural or artificial marine surfaces in Northern Germany and California, USA, and emended description of the genus Rhodopirellula.</title>
        <authorList>
            <person name="Kallscheuer N."/>
            <person name="Wiegand S."/>
            <person name="Jogler M."/>
            <person name="Boedeker C."/>
            <person name="Peeters S.H."/>
            <person name="Rast P."/>
            <person name="Heuer A."/>
            <person name="Jetten M.S.M."/>
            <person name="Rohde M."/>
            <person name="Jogler C."/>
        </authorList>
    </citation>
    <scope>NUCLEOTIDE SEQUENCE [LARGE SCALE GENOMIC DNA]</scope>
    <source>
        <strain evidence="2 3">Poly21</strain>
    </source>
</reference>
<sequence length="113" mass="12983">MSPGGKLKLLMDSVPMRYLPIIAIEMILASALAIVLYWWDKRLARKNAGPSSDRYQRIPERTLLVVSLIGGWPGAWWASQKFRHKTQKRSFRVRFWIAVLINVAVIMAVLSIF</sequence>
<feature type="transmembrane region" description="Helical" evidence="1">
    <location>
        <begin position="18"/>
        <end position="39"/>
    </location>
</feature>
<evidence type="ECO:0000313" key="3">
    <source>
        <dbReference type="Proteomes" id="UP000319908"/>
    </source>
</evidence>
<proteinExistence type="predicted"/>
<dbReference type="AlphaFoldDB" id="A0A5C6C5I1"/>
<keyword evidence="1" id="KW-0812">Transmembrane</keyword>
<comment type="caution">
    <text evidence="2">The sequence shown here is derived from an EMBL/GenBank/DDBJ whole genome shotgun (WGS) entry which is preliminary data.</text>
</comment>